<gene>
    <name evidence="1" type="ORF">SHEWBE_0484</name>
</gene>
<name>A0A330LZE2_9GAMM</name>
<evidence type="ECO:0000313" key="1">
    <source>
        <dbReference type="EMBL" id="SQH74473.1"/>
    </source>
</evidence>
<dbReference type="AlphaFoldDB" id="A0A330LZE2"/>
<dbReference type="EMBL" id="LS483452">
    <property type="protein sequence ID" value="SQH74473.1"/>
    <property type="molecule type" value="Genomic_DNA"/>
</dbReference>
<reference evidence="2" key="1">
    <citation type="submission" date="2018-06" db="EMBL/GenBank/DDBJ databases">
        <authorList>
            <person name="Cea G.-C."/>
            <person name="William W."/>
        </authorList>
    </citation>
    <scope>NUCLEOTIDE SEQUENCE [LARGE SCALE GENOMIC DNA]</scope>
    <source>
        <strain evidence="2">DB21MT-2</strain>
    </source>
</reference>
<dbReference type="KEGG" id="sbk:SHEWBE_0484"/>
<evidence type="ECO:0000313" key="2">
    <source>
        <dbReference type="Proteomes" id="UP000250123"/>
    </source>
</evidence>
<proteinExistence type="predicted"/>
<accession>A0A330LZE2</accession>
<dbReference type="Proteomes" id="UP000250123">
    <property type="component" value="Chromosome SHEWBE"/>
</dbReference>
<dbReference type="Gene3D" id="1.50.10.100">
    <property type="entry name" value="Chondroitin AC/alginate lyase"/>
    <property type="match status" value="1"/>
</dbReference>
<sequence>MGLVNPIDFMNLSGLVSLPEQAIAGLYSSYSLAWIPVYLKYHNNKQLEKFERQYSPFKSSRLGGNVSSQIENSIR</sequence>
<dbReference type="InterPro" id="IPR008929">
    <property type="entry name" value="Chondroitin_lyas"/>
</dbReference>
<organism evidence="1 2">
    <name type="scientific">Shewanella benthica</name>
    <dbReference type="NCBI Taxonomy" id="43661"/>
    <lineage>
        <taxon>Bacteria</taxon>
        <taxon>Pseudomonadati</taxon>
        <taxon>Pseudomonadota</taxon>
        <taxon>Gammaproteobacteria</taxon>
        <taxon>Alteromonadales</taxon>
        <taxon>Shewanellaceae</taxon>
        <taxon>Shewanella</taxon>
    </lineage>
</organism>
<protein>
    <submittedName>
        <fullName evidence="1">Uncharacterized protein</fullName>
    </submittedName>
</protein>